<keyword evidence="6" id="KW-1185">Reference proteome</keyword>
<dbReference type="Proteomes" id="UP001596312">
    <property type="component" value="Unassembled WGS sequence"/>
</dbReference>
<protein>
    <submittedName>
        <fullName evidence="5">HpcH/HpaI aldolase/citrate lyase family protein</fullName>
    </submittedName>
</protein>
<comment type="caution">
    <text evidence="5">The sequence shown here is derived from an EMBL/GenBank/DDBJ whole genome shotgun (WGS) entry which is preliminary data.</text>
</comment>
<evidence type="ECO:0000313" key="5">
    <source>
        <dbReference type="EMBL" id="MFC6906203.1"/>
    </source>
</evidence>
<dbReference type="AlphaFoldDB" id="A0ABD5V3S7"/>
<evidence type="ECO:0000259" key="4">
    <source>
        <dbReference type="Pfam" id="PF03328"/>
    </source>
</evidence>
<comment type="cofactor">
    <cofactor evidence="1">
        <name>Mg(2+)</name>
        <dbReference type="ChEBI" id="CHEBI:18420"/>
    </cofactor>
</comment>
<feature type="domain" description="HpcH/HpaI aldolase/citrate lyase" evidence="4">
    <location>
        <begin position="4"/>
        <end position="212"/>
    </location>
</feature>
<organism evidence="5 6">
    <name type="scientific">Halalkalicoccus tibetensis</name>
    <dbReference type="NCBI Taxonomy" id="175632"/>
    <lineage>
        <taxon>Archaea</taxon>
        <taxon>Methanobacteriati</taxon>
        <taxon>Methanobacteriota</taxon>
        <taxon>Stenosarchaea group</taxon>
        <taxon>Halobacteria</taxon>
        <taxon>Halobacteriales</taxon>
        <taxon>Halococcaceae</taxon>
        <taxon>Halalkalicoccus</taxon>
    </lineage>
</organism>
<proteinExistence type="predicted"/>
<reference evidence="5 6" key="1">
    <citation type="journal article" date="2019" name="Int. J. Syst. Evol. Microbiol.">
        <title>The Global Catalogue of Microorganisms (GCM) 10K type strain sequencing project: providing services to taxonomists for standard genome sequencing and annotation.</title>
        <authorList>
            <consortium name="The Broad Institute Genomics Platform"/>
            <consortium name="The Broad Institute Genome Sequencing Center for Infectious Disease"/>
            <person name="Wu L."/>
            <person name="Ma J."/>
        </authorList>
    </citation>
    <scope>NUCLEOTIDE SEQUENCE [LARGE SCALE GENOMIC DNA]</scope>
    <source>
        <strain evidence="5 6">CGMCC 1.3240</strain>
    </source>
</reference>
<dbReference type="RefSeq" id="WP_340604759.1">
    <property type="nucleotide sequence ID" value="NZ_JBBMXV010000004.1"/>
</dbReference>
<keyword evidence="3" id="KW-0460">Magnesium</keyword>
<dbReference type="GO" id="GO:0016829">
    <property type="term" value="F:lyase activity"/>
    <property type="evidence" value="ECO:0007669"/>
    <property type="project" value="UniProtKB-KW"/>
</dbReference>
<evidence type="ECO:0000313" key="6">
    <source>
        <dbReference type="Proteomes" id="UP001596312"/>
    </source>
</evidence>
<dbReference type="InterPro" id="IPR005000">
    <property type="entry name" value="Aldolase/citrate-lyase_domain"/>
</dbReference>
<evidence type="ECO:0000256" key="2">
    <source>
        <dbReference type="ARBA" id="ARBA00022723"/>
    </source>
</evidence>
<evidence type="ECO:0000256" key="1">
    <source>
        <dbReference type="ARBA" id="ARBA00001946"/>
    </source>
</evidence>
<dbReference type="InterPro" id="IPR011206">
    <property type="entry name" value="Citrate_lyase_beta/mcl1/mcl2"/>
</dbReference>
<dbReference type="Pfam" id="PF03328">
    <property type="entry name" value="HpcH_HpaI"/>
    <property type="match status" value="1"/>
</dbReference>
<dbReference type="SUPFAM" id="SSF51621">
    <property type="entry name" value="Phosphoenolpyruvate/pyruvate domain"/>
    <property type="match status" value="1"/>
</dbReference>
<dbReference type="InterPro" id="IPR015813">
    <property type="entry name" value="Pyrv/PenolPyrv_kinase-like_dom"/>
</dbReference>
<dbReference type="PANTHER" id="PTHR32308">
    <property type="entry name" value="LYASE BETA SUBUNIT, PUTATIVE (AFU_ORTHOLOGUE AFUA_4G13030)-RELATED"/>
    <property type="match status" value="1"/>
</dbReference>
<dbReference type="InterPro" id="IPR040442">
    <property type="entry name" value="Pyrv_kinase-like_dom_sf"/>
</dbReference>
<keyword evidence="2" id="KW-0479">Metal-binding</keyword>
<dbReference type="PANTHER" id="PTHR32308:SF0">
    <property type="entry name" value="HPCH_HPAI ALDOLASE_CITRATE LYASE DOMAIN-CONTAINING PROTEIN"/>
    <property type="match status" value="1"/>
</dbReference>
<name>A0ABD5V3S7_9EURY</name>
<dbReference type="PIRSF" id="PIRSF015582">
    <property type="entry name" value="Cit_lyase_B"/>
    <property type="match status" value="1"/>
</dbReference>
<dbReference type="EMBL" id="JBHSXQ010000004">
    <property type="protein sequence ID" value="MFC6906203.1"/>
    <property type="molecule type" value="Genomic_DNA"/>
</dbReference>
<gene>
    <name evidence="5" type="ORF">ACFQGH_13470</name>
</gene>
<keyword evidence="5" id="KW-0456">Lyase</keyword>
<sequence>MIGRSVLFTPGDRPEMLRKAPAAGADVVVFDLEDAVAPGRKAEAREAVAEVLSDPEFDPACEVRVRVNPEFENDLAILDRTRPDGLMLPKAASGADVAALDERVREHGDSLPVIALIESARGVLAAPEIAAYEATDALAFGAEDLAADIGATRSEEGTEVLYARERVVIAASAAGCGAVDTVYTAIEDREGLAEETRFAAGLGYDGKMAIHPAQVGPINQAFSPDPEDVEWAKRVLEARERAEREGRGVFRVDGEMIDAPLVARAEQVLERVRLAEGDHGSR</sequence>
<dbReference type="GO" id="GO:0046872">
    <property type="term" value="F:metal ion binding"/>
    <property type="evidence" value="ECO:0007669"/>
    <property type="project" value="UniProtKB-KW"/>
</dbReference>
<dbReference type="Gene3D" id="3.20.20.60">
    <property type="entry name" value="Phosphoenolpyruvate-binding domains"/>
    <property type="match status" value="1"/>
</dbReference>
<evidence type="ECO:0000256" key="3">
    <source>
        <dbReference type="ARBA" id="ARBA00022842"/>
    </source>
</evidence>
<accession>A0ABD5V3S7</accession>